<name>A0ABW8UYR3_9RHOB</name>
<comment type="caution">
    <text evidence="2">The sequence shown here is derived from an EMBL/GenBank/DDBJ whole genome shotgun (WGS) entry which is preliminary data.</text>
</comment>
<evidence type="ECO:0000313" key="2">
    <source>
        <dbReference type="EMBL" id="MFL4472306.1"/>
    </source>
</evidence>
<gene>
    <name evidence="2" type="ORF">ACERZ8_21370</name>
</gene>
<dbReference type="Proteomes" id="UP001627408">
    <property type="component" value="Unassembled WGS sequence"/>
</dbReference>
<sequence>MSDTPPSLPQWYAELPSAARSEDFHQQVGTAELLLCERDTKQLIISFGHAEDTDHPELDWPAWTDRLARDQGWSHLAILAPKGTWFRDPYLIQTLEQLRDLGFFKRFKNVALFGAATKGGGFAALAFAPLIPGATVIAFDAQSTLRSASVPWEDRFAPQNPSNWSLPYSDTTRALTNTARVYVAYDPFERCDAQHVARLPDKRITSLRAFGLVDDIGIALKRLGLLNDILIAAVAGTLEPAEWYEKLRQRRDLYLYRRGMERHLAARGKDTLSAAFVTAFRKRTRARKAQVEAPDRYPPGQPRHKHPAPCRQISPMPRPHPRWPGGAGRAPLAMSRGLRDEPSGFRYLSDQYDGRVMGFEERNEVTLGETHPLAIGMAAFGNRAGLPRALPEDFRFHVVDETSRGAVPQIRPNPMA</sequence>
<evidence type="ECO:0000313" key="3">
    <source>
        <dbReference type="Proteomes" id="UP001627408"/>
    </source>
</evidence>
<proteinExistence type="predicted"/>
<protein>
    <submittedName>
        <fullName evidence="2">Uncharacterized protein</fullName>
    </submittedName>
</protein>
<organism evidence="2 3">
    <name type="scientific">Tateyamaria armeniaca</name>
    <dbReference type="NCBI Taxonomy" id="2518930"/>
    <lineage>
        <taxon>Bacteria</taxon>
        <taxon>Pseudomonadati</taxon>
        <taxon>Pseudomonadota</taxon>
        <taxon>Alphaproteobacteria</taxon>
        <taxon>Rhodobacterales</taxon>
        <taxon>Roseobacteraceae</taxon>
        <taxon>Tateyamaria</taxon>
    </lineage>
</organism>
<reference evidence="2 3" key="1">
    <citation type="submission" date="2024-08" db="EMBL/GenBank/DDBJ databases">
        <title>Tateyamaria sp. nov., isolated from marine algae.</title>
        <authorList>
            <person name="Choi B.J."/>
            <person name="Kim J.M."/>
            <person name="Lee J.K."/>
            <person name="Choi D.G."/>
            <person name="Bayburt H."/>
            <person name="Baek J.H."/>
            <person name="Han D.M."/>
            <person name="Jeon C.O."/>
        </authorList>
    </citation>
    <scope>NUCLEOTIDE SEQUENCE [LARGE SCALE GENOMIC DNA]</scope>
    <source>
        <strain evidence="2 3">KMU-156</strain>
    </source>
</reference>
<dbReference type="EMBL" id="JBHDIY010000004">
    <property type="protein sequence ID" value="MFL4472306.1"/>
    <property type="molecule type" value="Genomic_DNA"/>
</dbReference>
<dbReference type="RefSeq" id="WP_407594474.1">
    <property type="nucleotide sequence ID" value="NZ_JBHDIY010000004.1"/>
</dbReference>
<keyword evidence="3" id="KW-1185">Reference proteome</keyword>
<feature type="region of interest" description="Disordered" evidence="1">
    <location>
        <begin position="287"/>
        <end position="330"/>
    </location>
</feature>
<accession>A0ABW8UYR3</accession>
<evidence type="ECO:0000256" key="1">
    <source>
        <dbReference type="SAM" id="MobiDB-lite"/>
    </source>
</evidence>